<dbReference type="Proteomes" id="UP001161017">
    <property type="component" value="Unassembled WGS sequence"/>
</dbReference>
<keyword evidence="6" id="KW-1185">Reference proteome</keyword>
<evidence type="ECO:0000256" key="1">
    <source>
        <dbReference type="ARBA" id="ARBA00010515"/>
    </source>
</evidence>
<accession>A0AA43U117</accession>
<dbReference type="PANTHER" id="PTHR48081">
    <property type="entry name" value="AB HYDROLASE SUPERFAMILY PROTEIN C4A8.06C"/>
    <property type="match status" value="1"/>
</dbReference>
<organism evidence="5 6">
    <name type="scientific">Ramalina farinacea</name>
    <dbReference type="NCBI Taxonomy" id="258253"/>
    <lineage>
        <taxon>Eukaryota</taxon>
        <taxon>Fungi</taxon>
        <taxon>Dikarya</taxon>
        <taxon>Ascomycota</taxon>
        <taxon>Pezizomycotina</taxon>
        <taxon>Lecanoromycetes</taxon>
        <taxon>OSLEUM clade</taxon>
        <taxon>Lecanoromycetidae</taxon>
        <taxon>Lecanorales</taxon>
        <taxon>Lecanorineae</taxon>
        <taxon>Ramalinaceae</taxon>
        <taxon>Ramalina</taxon>
    </lineage>
</organism>
<dbReference type="PROSITE" id="PS01174">
    <property type="entry name" value="LIPASE_GDXG_SER"/>
    <property type="match status" value="1"/>
</dbReference>
<reference evidence="5" key="1">
    <citation type="journal article" date="2023" name="Genome Biol. Evol.">
        <title>First Whole Genome Sequence and Flow Cytometry Genome Size Data for the Lichen-Forming Fungus Ramalina farinacea (Ascomycota).</title>
        <authorList>
            <person name="Llewellyn T."/>
            <person name="Mian S."/>
            <person name="Hill R."/>
            <person name="Leitch I.J."/>
            <person name="Gaya E."/>
        </authorList>
    </citation>
    <scope>NUCLEOTIDE SEQUENCE</scope>
    <source>
        <strain evidence="5">LIQ254RAFAR</strain>
    </source>
</reference>
<dbReference type="PANTHER" id="PTHR48081:SF31">
    <property type="entry name" value="STERYL ACETYL HYDROLASE MUG81-RELATED"/>
    <property type="match status" value="1"/>
</dbReference>
<dbReference type="GO" id="GO:0016787">
    <property type="term" value="F:hydrolase activity"/>
    <property type="evidence" value="ECO:0007669"/>
    <property type="project" value="UniProtKB-KW"/>
</dbReference>
<dbReference type="Pfam" id="PF07859">
    <property type="entry name" value="Abhydrolase_3"/>
    <property type="match status" value="1"/>
</dbReference>
<sequence length="307" mass="34194">MQNLMPSCASAYHTLQTTRSFPPRIESLPSGLQCYWMGSAFPSGPDATAAKGVVIWFCGGGYNIPPSMQHLRFLTHIREQLPDVAVLVPAYSLAPATYPQQLKEGVEVLRYVLHTLRVAPSKICVAGDSAGGNLALGVLSHVLHPHREIEPLRWIDERMEYVDSPKLDSLLLMSPWCSFNMKAKMDPMYNQNKEKDLVDDRIGKKWSSAFLGGREGDAYSEPLRTRDEKGWWDGLSGSVDRVWLSAGEEEVLLGSIQEMKEVLAESHPKVELLSAPGEWHENACQEKPPDEVGISRDATVEFLSGRF</sequence>
<evidence type="ECO:0000256" key="2">
    <source>
        <dbReference type="ARBA" id="ARBA00022801"/>
    </source>
</evidence>
<dbReference type="AlphaFoldDB" id="A0AA43U117"/>
<evidence type="ECO:0000256" key="3">
    <source>
        <dbReference type="PROSITE-ProRule" id="PRU10038"/>
    </source>
</evidence>
<comment type="similarity">
    <text evidence="1">Belongs to the 'GDXG' lipolytic enzyme family.</text>
</comment>
<protein>
    <recommendedName>
        <fullName evidence="4">Alpha/beta hydrolase fold-3 domain-containing protein</fullName>
    </recommendedName>
</protein>
<feature type="active site" evidence="3">
    <location>
        <position position="129"/>
    </location>
</feature>
<dbReference type="InterPro" id="IPR029058">
    <property type="entry name" value="AB_hydrolase_fold"/>
</dbReference>
<dbReference type="Gene3D" id="3.40.50.1820">
    <property type="entry name" value="alpha/beta hydrolase"/>
    <property type="match status" value="1"/>
</dbReference>
<comment type="caution">
    <text evidence="5">The sequence shown here is derived from an EMBL/GenBank/DDBJ whole genome shotgun (WGS) entry which is preliminary data.</text>
</comment>
<dbReference type="EMBL" id="JAPUFD010000026">
    <property type="protein sequence ID" value="MDI1493380.1"/>
    <property type="molecule type" value="Genomic_DNA"/>
</dbReference>
<evidence type="ECO:0000313" key="5">
    <source>
        <dbReference type="EMBL" id="MDI1493380.1"/>
    </source>
</evidence>
<dbReference type="InterPro" id="IPR050300">
    <property type="entry name" value="GDXG_lipolytic_enzyme"/>
</dbReference>
<dbReference type="InterPro" id="IPR033140">
    <property type="entry name" value="Lipase_GDXG_put_SER_AS"/>
</dbReference>
<dbReference type="InterPro" id="IPR013094">
    <property type="entry name" value="AB_hydrolase_3"/>
</dbReference>
<feature type="domain" description="Alpha/beta hydrolase fold-3" evidence="4">
    <location>
        <begin position="54"/>
        <end position="281"/>
    </location>
</feature>
<gene>
    <name evidence="5" type="ORF">OHK93_005168</name>
</gene>
<name>A0AA43U117_9LECA</name>
<dbReference type="SUPFAM" id="SSF53474">
    <property type="entry name" value="alpha/beta-Hydrolases"/>
    <property type="match status" value="1"/>
</dbReference>
<keyword evidence="2" id="KW-0378">Hydrolase</keyword>
<proteinExistence type="inferred from homology"/>
<evidence type="ECO:0000313" key="6">
    <source>
        <dbReference type="Proteomes" id="UP001161017"/>
    </source>
</evidence>
<evidence type="ECO:0000259" key="4">
    <source>
        <dbReference type="Pfam" id="PF07859"/>
    </source>
</evidence>